<feature type="transmembrane region" description="Helical" evidence="1">
    <location>
        <begin position="12"/>
        <end position="31"/>
    </location>
</feature>
<dbReference type="Pfam" id="PF07698">
    <property type="entry name" value="7TM-7TMR_HD"/>
    <property type="match status" value="1"/>
</dbReference>
<sequence length="679" mass="77071">MDKEFFPKGWKVYLPLIIVYVVLLFFFPNVGKFKYHYQLGRPWMYETLISPIDFPILKTESELLEEKEARSSSVIPYFRLDENIKNEVDRSLSSLEIPGDSSLISQDFIMSLFDTVYDYGVVSLLSEQEIENGMVFVQKNRRAAEVPVENIFDISHAESYIRDRLAAETGKSQADSLYEALSLSQYLKPNLIFDQATTDMIHKEATDYVSPTKGIIYTGQLIVSNGEIITAEIEQLLDSYKAEYLSSMGISGSTALIAIGNALLLLFTLMSFYAAILFVDKGVFKDGRKYLFLLTLYAISTLIIELVGNMEDASYMFLVPFPLFALYMLAFFKRRFVFPIYTVILSPLLVVAQEGTELFFMNMLAGIVAIISYTRFNRGWLQFVNALFIFLTLTLSYTAFVMLQNEDLSRYGDYGDVFYLGLASLFCVAGYPLVFLFERVFMLVSNSRLVELADTNNRLLRLMAEKAPGTFQHVLQVMNISDACARAIGAEVQLVRTGSLYHDIGKTANPQCFVENAVPGVNYHEGLSPEESARDIIKHVDDGVALAKKYKIPQVVVDFILSHHGTTRTEYFYNVFVNNGGDPERVSEFQYHGFKPKTKEQVIVMFADTVEAASRSLKNYSEQSVRELVDNVVKMKIDDGQLLDADISLKEISVLKSVLVEYLMQINHARIAYPKRQQK</sequence>
<dbReference type="Proteomes" id="UP000823604">
    <property type="component" value="Unassembled WGS sequence"/>
</dbReference>
<dbReference type="EMBL" id="JADIMA010000040">
    <property type="protein sequence ID" value="MBO8472880.1"/>
    <property type="molecule type" value="Genomic_DNA"/>
</dbReference>
<feature type="domain" description="HD/PDEase" evidence="2">
    <location>
        <begin position="466"/>
        <end position="622"/>
    </location>
</feature>
<name>A0A9D9NGW0_9BACT</name>
<dbReference type="InterPro" id="IPR003607">
    <property type="entry name" value="HD/PDEase_dom"/>
</dbReference>
<dbReference type="NCBIfam" id="TIGR00277">
    <property type="entry name" value="HDIG"/>
    <property type="match status" value="1"/>
</dbReference>
<dbReference type="InterPro" id="IPR011621">
    <property type="entry name" value="Metal-dep_PHydrolase_7TM_intra"/>
</dbReference>
<dbReference type="AlphaFoldDB" id="A0A9D9NGW0"/>
<reference evidence="3" key="2">
    <citation type="journal article" date="2021" name="PeerJ">
        <title>Extensive microbial diversity within the chicken gut microbiome revealed by metagenomics and culture.</title>
        <authorList>
            <person name="Gilroy R."/>
            <person name="Ravi A."/>
            <person name="Getino M."/>
            <person name="Pursley I."/>
            <person name="Horton D.L."/>
            <person name="Alikhan N.F."/>
            <person name="Baker D."/>
            <person name="Gharbi K."/>
            <person name="Hall N."/>
            <person name="Watson M."/>
            <person name="Adriaenssens E.M."/>
            <person name="Foster-Nyarko E."/>
            <person name="Jarju S."/>
            <person name="Secka A."/>
            <person name="Antonio M."/>
            <person name="Oren A."/>
            <person name="Chaudhuri R.R."/>
            <person name="La Ragione R."/>
            <person name="Hildebrand F."/>
            <person name="Pallen M.J."/>
        </authorList>
    </citation>
    <scope>NUCLEOTIDE SEQUENCE</scope>
    <source>
        <strain evidence="3">B1-8020</strain>
    </source>
</reference>
<dbReference type="Pfam" id="PF01966">
    <property type="entry name" value="HD"/>
    <property type="match status" value="1"/>
</dbReference>
<proteinExistence type="predicted"/>
<feature type="transmembrane region" description="Helical" evidence="1">
    <location>
        <begin position="417"/>
        <end position="437"/>
    </location>
</feature>
<dbReference type="InterPro" id="IPR011624">
    <property type="entry name" value="Metal-dep_PHydrolase_7TM_extra"/>
</dbReference>
<reference evidence="3" key="1">
    <citation type="submission" date="2020-10" db="EMBL/GenBank/DDBJ databases">
        <authorList>
            <person name="Gilroy R."/>
        </authorList>
    </citation>
    <scope>NUCLEOTIDE SEQUENCE</scope>
    <source>
        <strain evidence="3">B1-8020</strain>
    </source>
</reference>
<feature type="transmembrane region" description="Helical" evidence="1">
    <location>
        <begin position="358"/>
        <end position="376"/>
    </location>
</feature>
<comment type="caution">
    <text evidence="3">The sequence shown here is derived from an EMBL/GenBank/DDBJ whole genome shotgun (WGS) entry which is preliminary data.</text>
</comment>
<accession>A0A9D9NGW0</accession>
<keyword evidence="1" id="KW-1133">Transmembrane helix</keyword>
<dbReference type="InterPro" id="IPR006675">
    <property type="entry name" value="HDIG_dom"/>
</dbReference>
<evidence type="ECO:0000259" key="2">
    <source>
        <dbReference type="SMART" id="SM00471"/>
    </source>
</evidence>
<keyword evidence="1" id="KW-0812">Transmembrane</keyword>
<evidence type="ECO:0000256" key="1">
    <source>
        <dbReference type="SAM" id="Phobius"/>
    </source>
</evidence>
<feature type="transmembrane region" description="Helical" evidence="1">
    <location>
        <begin position="290"/>
        <end position="307"/>
    </location>
</feature>
<organism evidence="3 4">
    <name type="scientific">Candidatus Merdivivens pullicola</name>
    <dbReference type="NCBI Taxonomy" id="2840872"/>
    <lineage>
        <taxon>Bacteria</taxon>
        <taxon>Pseudomonadati</taxon>
        <taxon>Bacteroidota</taxon>
        <taxon>Bacteroidia</taxon>
        <taxon>Bacteroidales</taxon>
        <taxon>Muribaculaceae</taxon>
        <taxon>Muribaculaceae incertae sedis</taxon>
        <taxon>Candidatus Merdivivens</taxon>
    </lineage>
</organism>
<dbReference type="CDD" id="cd00077">
    <property type="entry name" value="HDc"/>
    <property type="match status" value="1"/>
</dbReference>
<feature type="transmembrane region" description="Helical" evidence="1">
    <location>
        <begin position="383"/>
        <end position="405"/>
    </location>
</feature>
<feature type="transmembrane region" description="Helical" evidence="1">
    <location>
        <begin position="313"/>
        <end position="329"/>
    </location>
</feature>
<evidence type="ECO:0000313" key="4">
    <source>
        <dbReference type="Proteomes" id="UP000823604"/>
    </source>
</evidence>
<dbReference type="PANTHER" id="PTHR36442">
    <property type="entry name" value="CYCLIC-DI-AMP PHOSPHODIESTERASE PGPH"/>
    <property type="match status" value="1"/>
</dbReference>
<dbReference type="Gene3D" id="1.10.3210.10">
    <property type="entry name" value="Hypothetical protein af1432"/>
    <property type="match status" value="1"/>
</dbReference>
<dbReference type="Pfam" id="PF07697">
    <property type="entry name" value="7TMR-HDED"/>
    <property type="match status" value="1"/>
</dbReference>
<dbReference type="InterPro" id="IPR052722">
    <property type="entry name" value="PgpH_phosphodiesterase"/>
</dbReference>
<feature type="transmembrane region" description="Helical" evidence="1">
    <location>
        <begin position="255"/>
        <end position="278"/>
    </location>
</feature>
<dbReference type="PANTHER" id="PTHR36442:SF1">
    <property type="entry name" value="CYCLIC-DI-AMP PHOSPHODIESTERASE PGPH"/>
    <property type="match status" value="1"/>
</dbReference>
<protein>
    <submittedName>
        <fullName evidence="3">HDIG domain-containing protein</fullName>
    </submittedName>
</protein>
<evidence type="ECO:0000313" key="3">
    <source>
        <dbReference type="EMBL" id="MBO8472880.1"/>
    </source>
</evidence>
<dbReference type="SMART" id="SM00471">
    <property type="entry name" value="HDc"/>
    <property type="match status" value="1"/>
</dbReference>
<keyword evidence="1" id="KW-0472">Membrane</keyword>
<feature type="transmembrane region" description="Helical" evidence="1">
    <location>
        <begin position="336"/>
        <end position="352"/>
    </location>
</feature>
<dbReference type="InterPro" id="IPR006674">
    <property type="entry name" value="HD_domain"/>
</dbReference>
<dbReference type="SUPFAM" id="SSF109604">
    <property type="entry name" value="HD-domain/PDEase-like"/>
    <property type="match status" value="1"/>
</dbReference>
<gene>
    <name evidence="3" type="ORF">IAB81_04555</name>
</gene>